<dbReference type="CDD" id="cd01883">
    <property type="entry name" value="EF1_alpha"/>
    <property type="match status" value="1"/>
</dbReference>
<accession>A0A0L1IDU1</accession>
<keyword evidence="14" id="KW-0251">Elongation factor</keyword>
<dbReference type="SUPFAM" id="SSF50447">
    <property type="entry name" value="Translation proteins"/>
    <property type="match status" value="1"/>
</dbReference>
<dbReference type="CDD" id="cd16514">
    <property type="entry name" value="RING-HC_LONFs_rpt2"/>
    <property type="match status" value="1"/>
</dbReference>
<dbReference type="FunFam" id="3.40.50.300:FF:001202">
    <property type="entry name" value="Translation elongation factor EF-1 subunit alpha"/>
    <property type="match status" value="1"/>
</dbReference>
<feature type="region of interest" description="Disordered" evidence="11">
    <location>
        <begin position="388"/>
        <end position="419"/>
    </location>
</feature>
<evidence type="ECO:0000259" key="13">
    <source>
        <dbReference type="PROSITE" id="PS51722"/>
    </source>
</evidence>
<dbReference type="InterPro" id="IPR001841">
    <property type="entry name" value="Znf_RING"/>
</dbReference>
<evidence type="ECO:0000256" key="7">
    <source>
        <dbReference type="ARBA" id="ARBA00022833"/>
    </source>
</evidence>
<dbReference type="PROSITE" id="PS51722">
    <property type="entry name" value="G_TR_2"/>
    <property type="match status" value="1"/>
</dbReference>
<feature type="domain" description="Tr-type G" evidence="13">
    <location>
        <begin position="485"/>
        <end position="720"/>
    </location>
</feature>
<dbReference type="AlphaFoldDB" id="A0A0L1IDU1"/>
<keyword evidence="5" id="KW-0547">Nucleotide-binding</keyword>
<evidence type="ECO:0000256" key="8">
    <source>
        <dbReference type="ARBA" id="ARBA00023134"/>
    </source>
</evidence>
<gene>
    <name evidence="14" type="ORF">PFMG_03531</name>
</gene>
<evidence type="ECO:0000256" key="2">
    <source>
        <dbReference type="ARBA" id="ARBA00007249"/>
    </source>
</evidence>
<keyword evidence="8" id="KW-0342">GTP-binding</keyword>
<name>A0A0L1IDU1_PLAFA</name>
<comment type="similarity">
    <text evidence="2">Belongs to the TRAFAC class translation factor GTPase superfamily. Classic translation factor GTPase family. EF-Tu/EF-1A subfamily.</text>
</comment>
<evidence type="ECO:0000256" key="10">
    <source>
        <dbReference type="SAM" id="Coils"/>
    </source>
</evidence>
<dbReference type="InterPro" id="IPR027417">
    <property type="entry name" value="P-loop_NTPase"/>
</dbReference>
<evidence type="ECO:0000256" key="4">
    <source>
        <dbReference type="ARBA" id="ARBA00022723"/>
    </source>
</evidence>
<evidence type="ECO:0000256" key="5">
    <source>
        <dbReference type="ARBA" id="ARBA00022741"/>
    </source>
</evidence>
<feature type="non-terminal residue" evidence="14">
    <location>
        <position position="1"/>
    </location>
</feature>
<dbReference type="GO" id="GO:0005737">
    <property type="term" value="C:cytoplasm"/>
    <property type="evidence" value="ECO:0007669"/>
    <property type="project" value="UniProtKB-SubCell"/>
</dbReference>
<dbReference type="SUPFAM" id="SSF52540">
    <property type="entry name" value="P-loop containing nucleoside triphosphate hydrolases"/>
    <property type="match status" value="1"/>
</dbReference>
<evidence type="ECO:0000256" key="6">
    <source>
        <dbReference type="ARBA" id="ARBA00022771"/>
    </source>
</evidence>
<dbReference type="SUPFAM" id="SSF50465">
    <property type="entry name" value="EF-Tu/eEF-1alpha/eIF2-gamma C-terminal domain"/>
    <property type="match status" value="1"/>
</dbReference>
<dbReference type="EMBL" id="GG665289">
    <property type="protein sequence ID" value="KNG77318.1"/>
    <property type="molecule type" value="Genomic_DNA"/>
</dbReference>
<evidence type="ECO:0000259" key="12">
    <source>
        <dbReference type="PROSITE" id="PS50089"/>
    </source>
</evidence>
<dbReference type="PROSITE" id="PS00518">
    <property type="entry name" value="ZF_RING_1"/>
    <property type="match status" value="1"/>
</dbReference>
<dbReference type="CDD" id="cd03704">
    <property type="entry name" value="eRF3_C_III"/>
    <property type="match status" value="1"/>
</dbReference>
<dbReference type="Gene3D" id="3.40.50.300">
    <property type="entry name" value="P-loop containing nucleotide triphosphate hydrolases"/>
    <property type="match status" value="1"/>
</dbReference>
<evidence type="ECO:0000313" key="15">
    <source>
        <dbReference type="Proteomes" id="UP000054562"/>
    </source>
</evidence>
<protein>
    <submittedName>
        <fullName evidence="14">Translation elongation factor EF-1</fullName>
    </submittedName>
</protein>
<dbReference type="InterPro" id="IPR054696">
    <property type="entry name" value="GTP-eEF1A_C"/>
</dbReference>
<keyword evidence="3" id="KW-0963">Cytoplasm</keyword>
<dbReference type="Gene3D" id="2.40.30.10">
    <property type="entry name" value="Translation factors"/>
    <property type="match status" value="2"/>
</dbReference>
<dbReference type="Proteomes" id="UP000054562">
    <property type="component" value="Unassembled WGS sequence"/>
</dbReference>
<evidence type="ECO:0000256" key="3">
    <source>
        <dbReference type="ARBA" id="ARBA00022490"/>
    </source>
</evidence>
<dbReference type="SUPFAM" id="SSF57850">
    <property type="entry name" value="RING/U-box"/>
    <property type="match status" value="1"/>
</dbReference>
<dbReference type="InterPro" id="IPR000795">
    <property type="entry name" value="T_Tr_GTP-bd_dom"/>
</dbReference>
<dbReference type="SMART" id="SM00184">
    <property type="entry name" value="RING"/>
    <property type="match status" value="1"/>
</dbReference>
<keyword evidence="4" id="KW-0479">Metal-binding</keyword>
<proteinExistence type="inferred from homology"/>
<keyword evidence="6 9" id="KW-0863">Zinc-finger</keyword>
<evidence type="ECO:0000256" key="9">
    <source>
        <dbReference type="PROSITE-ProRule" id="PRU00175"/>
    </source>
</evidence>
<keyword evidence="10" id="KW-0175">Coiled coil</keyword>
<feature type="compositionally biased region" description="Low complexity" evidence="11">
    <location>
        <begin position="400"/>
        <end position="419"/>
    </location>
</feature>
<reference evidence="15" key="1">
    <citation type="submission" date="2015-07" db="EMBL/GenBank/DDBJ databases">
        <title>Annotation of Plasmodium falciparum IGH-CR14.</title>
        <authorList>
            <consortium name="The Broad Institute Genome Sequencing Platform"/>
            <person name="Volkman S.K."/>
            <person name="Neafsey D.E."/>
            <person name="Dash A.P."/>
            <person name="Chitnis C.E."/>
            <person name="Hartl D.L."/>
            <person name="Young S.K."/>
            <person name="Zeng Q."/>
            <person name="Koehrsen M."/>
            <person name="Alvarado L."/>
            <person name="Berlin A."/>
            <person name="Borenstein D."/>
            <person name="Chapman S.B."/>
            <person name="Chen Z."/>
            <person name="Engels R."/>
            <person name="Freedman E."/>
            <person name="Gellesch M."/>
            <person name="Goldberg J."/>
            <person name="Griggs A."/>
            <person name="Gujja S."/>
            <person name="Heilman E.R."/>
            <person name="Heiman D.I."/>
            <person name="Howarth C."/>
            <person name="Jen D."/>
            <person name="Larson L."/>
            <person name="Mehta T."/>
            <person name="Neiman D."/>
            <person name="Park D."/>
            <person name="Pearson M."/>
            <person name="Roberts A."/>
            <person name="Saif S."/>
            <person name="Shea T."/>
            <person name="Shenoy N."/>
            <person name="Sisk P."/>
            <person name="Stolte C."/>
            <person name="Sykes S."/>
            <person name="Walk T."/>
            <person name="White J."/>
            <person name="Yandava C."/>
            <person name="Haas B."/>
            <person name="Henn M.R."/>
            <person name="Nusbaum C."/>
            <person name="Birren B."/>
        </authorList>
    </citation>
    <scope>NUCLEOTIDE SEQUENCE [LARGE SCALE GENOMIC DNA]</scope>
    <source>
        <strain evidence="15">IGH-CR14</strain>
    </source>
</reference>
<dbReference type="Gene3D" id="3.30.40.10">
    <property type="entry name" value="Zinc/RING finger domain, C3HC4 (zinc finger)"/>
    <property type="match status" value="1"/>
</dbReference>
<dbReference type="PRINTS" id="PR00315">
    <property type="entry name" value="ELONGATNFCT"/>
</dbReference>
<dbReference type="GO" id="GO:0003746">
    <property type="term" value="F:translation elongation factor activity"/>
    <property type="evidence" value="ECO:0007669"/>
    <property type="project" value="UniProtKB-KW"/>
</dbReference>
<dbReference type="PANTHER" id="PTHR23115">
    <property type="entry name" value="TRANSLATION FACTOR"/>
    <property type="match status" value="1"/>
</dbReference>
<dbReference type="OrthoDB" id="342024at2759"/>
<evidence type="ECO:0000256" key="1">
    <source>
        <dbReference type="ARBA" id="ARBA00004496"/>
    </source>
</evidence>
<dbReference type="GO" id="GO:0008270">
    <property type="term" value="F:zinc ion binding"/>
    <property type="evidence" value="ECO:0007669"/>
    <property type="project" value="UniProtKB-KW"/>
</dbReference>
<dbReference type="Pfam" id="PF00009">
    <property type="entry name" value="GTP_EFTU"/>
    <property type="match status" value="1"/>
</dbReference>
<keyword evidence="14" id="KW-0648">Protein biosynthesis</keyword>
<feature type="coiled-coil region" evidence="10">
    <location>
        <begin position="105"/>
        <end position="132"/>
    </location>
</feature>
<evidence type="ECO:0000313" key="14">
    <source>
        <dbReference type="EMBL" id="KNG77318.1"/>
    </source>
</evidence>
<feature type="region of interest" description="Disordered" evidence="11">
    <location>
        <begin position="227"/>
        <end position="256"/>
    </location>
</feature>
<dbReference type="FunFam" id="2.40.30.10:FF:000020">
    <property type="entry name" value="Translation elongation factor EF-1"/>
    <property type="match status" value="1"/>
</dbReference>
<dbReference type="InterPro" id="IPR017907">
    <property type="entry name" value="Znf_RING_CS"/>
</dbReference>
<dbReference type="InterPro" id="IPR009000">
    <property type="entry name" value="Transl_B-barrel_sf"/>
</dbReference>
<dbReference type="GO" id="GO:0003924">
    <property type="term" value="F:GTPase activity"/>
    <property type="evidence" value="ECO:0007669"/>
    <property type="project" value="InterPro"/>
</dbReference>
<evidence type="ECO:0000256" key="11">
    <source>
        <dbReference type="SAM" id="MobiDB-lite"/>
    </source>
</evidence>
<dbReference type="GO" id="GO:0005525">
    <property type="term" value="F:GTP binding"/>
    <property type="evidence" value="ECO:0007669"/>
    <property type="project" value="UniProtKB-KW"/>
</dbReference>
<feature type="domain" description="RING-type" evidence="12">
    <location>
        <begin position="40"/>
        <end position="78"/>
    </location>
</feature>
<comment type="subcellular location">
    <subcellularLocation>
        <location evidence="1">Cytoplasm</location>
    </subcellularLocation>
</comment>
<sequence length="923" mass="105812">INVMMMIIIMMIKINNNNVKNKKQKECINNEEKIPSEVECAICMKLLIVPVTIPCGHNFCRDCIEKAKEYKNLCPLCRSNMGDKKNINLLLGELIKQKYPLTYSKRLEEIENLKLEQEKKVIKERINAINNSSIIPIFKAPLIFGPYFPGEVFDINIYNKRFIDLIYFISNEGTFAITSSKEKNDEKKLYGIHVKILEQKKIEEDINLISYYYEQYKNITNMGELIDNNNDNNNNNDDNNNDDNNNNNNNSNNNSNNNNNNITNIVKYHCCIILSKICLLCIKNQLNRFGSAGVMLFNTKFRNIKLTSSEPSKEELEKFSYSLSCAIISRSVLKWKWFKITDTYERLESITQYFLKKKNKKCTHKSTKMNEPFSFNVNAPSYYPGMKYKGAGAEEDDENNSNLDNTNNENNINMNNDVNNDLDKIKEEEDINGSEIVEDENVNDIEEKISKLVLNDDNDIMKDDVEELQEKVEDKKIKMAEVDPRPHLNIIFIGHVDAGKSTACGNILYILGYVDDRTIEKYEREAKEKSRESWFLAFIMDINEEERQKGKTVEVGRAHFETKDRRFTILDAPGHKNFIPNMISGAAQADIGVLIISARKGEFETGFERGGQTREHTLLARTLGINQLIVAINKMDDPTCNWSESRYEEIQKKITPYIKSCGYNINKDVFFVPISGLTGQNLSEHVSDKNSKIYDPRASWYDLSKPTLFNILNSLPPPPWDENGPLRIPLLEGYKDNGIIAIGKIESGTLYGNNMNCTLMPNKVKVKVMNVFLEDDEVPYAKPGENVRVRLFGVEEDQISKGFVLCDSINLCSVVHEFIGRVAIVELLEHKPIITAGYFCIFHAHTACEEIQFVEMLEVIDKKSKKKKTKPKFIKSDCIVTAHFLLSNPVCVEVYDNLPQLGRFTLRDQGKTIAIGKILELKV</sequence>
<dbReference type="InterPro" id="IPR013083">
    <property type="entry name" value="Znf_RING/FYVE/PHD"/>
</dbReference>
<keyword evidence="7" id="KW-0862">Zinc</keyword>
<dbReference type="CDD" id="cd04089">
    <property type="entry name" value="eRF3_II"/>
    <property type="match status" value="1"/>
</dbReference>
<dbReference type="InterPro" id="IPR009001">
    <property type="entry name" value="Transl_elong_EF1A/Init_IF2_C"/>
</dbReference>
<organism evidence="14 15">
    <name type="scientific">Plasmodium falciparum IGH-CR14</name>
    <dbReference type="NCBI Taxonomy" id="580059"/>
    <lineage>
        <taxon>Eukaryota</taxon>
        <taxon>Sar</taxon>
        <taxon>Alveolata</taxon>
        <taxon>Apicomplexa</taxon>
        <taxon>Aconoidasida</taxon>
        <taxon>Haemosporida</taxon>
        <taxon>Plasmodiidae</taxon>
        <taxon>Plasmodium</taxon>
        <taxon>Plasmodium (Laverania)</taxon>
    </lineage>
</organism>
<dbReference type="InterPro" id="IPR050100">
    <property type="entry name" value="TRAFAC_GTPase_members"/>
</dbReference>
<dbReference type="Pfam" id="PF13923">
    <property type="entry name" value="zf-C3HC4_2"/>
    <property type="match status" value="1"/>
</dbReference>
<dbReference type="Pfam" id="PF22594">
    <property type="entry name" value="GTP-eEF1A_C"/>
    <property type="match status" value="1"/>
</dbReference>
<reference evidence="15" key="2">
    <citation type="submission" date="2015-07" db="EMBL/GenBank/DDBJ databases">
        <title>The genome sequence of Plasmodium falciparum IGH-CR14.</title>
        <authorList>
            <consortium name="The Broad Institute Genome Sequencing Platform"/>
            <person name="Volkman S.K."/>
            <person name="Neafsey D.E."/>
            <person name="Dash A.P."/>
            <person name="Chitnis C.E."/>
            <person name="Hartl D.L."/>
            <person name="Young S.K."/>
            <person name="Kodira C.D."/>
            <person name="Zeng Q."/>
            <person name="Koehrsen M."/>
            <person name="Godfrey P."/>
            <person name="Alvarado L."/>
            <person name="Berlin A."/>
            <person name="Borenstein D."/>
            <person name="Chen Z."/>
            <person name="Engels R."/>
            <person name="Freedman E."/>
            <person name="Gellesch M."/>
            <person name="Goldberg J."/>
            <person name="Griggs A."/>
            <person name="Gujja S."/>
            <person name="Heiman D."/>
            <person name="Hepburn T."/>
            <person name="Howarth C."/>
            <person name="Jen D."/>
            <person name="Larson L."/>
            <person name="Lewis B."/>
            <person name="Mehta T."/>
            <person name="Park D."/>
            <person name="Pearson M."/>
            <person name="Roberts A."/>
            <person name="Saif S."/>
            <person name="Shea T."/>
            <person name="Shenoy N."/>
            <person name="Sisk P."/>
            <person name="Stolte C."/>
            <person name="Sykes S."/>
            <person name="Walk T."/>
            <person name="White J."/>
            <person name="Yandava C."/>
            <person name="Wirth D.F."/>
            <person name="Nusbaum C."/>
            <person name="Birren B."/>
        </authorList>
    </citation>
    <scope>NUCLEOTIDE SEQUENCE [LARGE SCALE GENOMIC DNA]</scope>
    <source>
        <strain evidence="15">IGH-CR14</strain>
    </source>
</reference>
<dbReference type="PROSITE" id="PS50089">
    <property type="entry name" value="ZF_RING_2"/>
    <property type="match status" value="1"/>
</dbReference>